<dbReference type="GeneID" id="28946711"/>
<dbReference type="PROSITE" id="PS50011">
    <property type="entry name" value="PROTEIN_KINASE_DOM"/>
    <property type="match status" value="1"/>
</dbReference>
<evidence type="ECO:0000256" key="3">
    <source>
        <dbReference type="PROSITE-ProRule" id="PRU10141"/>
    </source>
</evidence>
<dbReference type="InterPro" id="IPR045269">
    <property type="entry name" value="Atg1-like"/>
</dbReference>
<comment type="subcellular location">
    <subcellularLocation>
        <location evidence="1">Preautophagosomal structure membrane</location>
        <topology evidence="1">Peripheral membrane protein</topology>
    </subcellularLocation>
</comment>
<dbReference type="InterPro" id="IPR000719">
    <property type="entry name" value="Prot_kinase_dom"/>
</dbReference>
<keyword evidence="3" id="KW-0547">Nucleotide-binding</keyword>
<gene>
    <name evidence="5" type="ORF">FOXG_04685</name>
</gene>
<dbReference type="GO" id="GO:0034045">
    <property type="term" value="C:phagophore assembly site membrane"/>
    <property type="evidence" value="ECO:0007669"/>
    <property type="project" value="UniProtKB-SubCell"/>
</dbReference>
<dbReference type="EMBL" id="DS231699">
    <property type="protein sequence ID" value="KNB01441.1"/>
    <property type="molecule type" value="Genomic_DNA"/>
</dbReference>
<reference evidence="5" key="1">
    <citation type="submission" date="2007-04" db="EMBL/GenBank/DDBJ databases">
        <authorList>
            <consortium name="The Broad Institute Genome Sequencing Platform"/>
            <person name="Birren B."/>
            <person name="Lander E."/>
            <person name="Galagan J."/>
            <person name="Nusbaum C."/>
            <person name="Devon K."/>
            <person name="Ma L.-J."/>
            <person name="Jaffe D."/>
            <person name="Butler J."/>
            <person name="Alvarez P."/>
            <person name="Gnerre S."/>
            <person name="Grabherr M."/>
            <person name="Kleber M."/>
            <person name="Mauceli E."/>
            <person name="Brockman W."/>
            <person name="MacCallum I.A."/>
            <person name="Young S."/>
            <person name="LaButti K."/>
            <person name="DeCaprio D."/>
            <person name="Crawford M."/>
            <person name="Koehrsen M."/>
            <person name="Engels R."/>
            <person name="Montgomery P."/>
            <person name="Pearson M."/>
            <person name="Howarth C."/>
            <person name="Larson L."/>
            <person name="White J."/>
            <person name="O'Leary S."/>
            <person name="Kodira C."/>
            <person name="Zeng Q."/>
            <person name="Yandava C."/>
            <person name="Alvarado L."/>
            <person name="Kistler C."/>
            <person name="Shim W.-B."/>
            <person name="Kang S."/>
            <person name="Woloshuk C."/>
        </authorList>
    </citation>
    <scope>NUCLEOTIDE SEQUENCE</scope>
    <source>
        <strain evidence="5">4287</strain>
    </source>
</reference>
<evidence type="ECO:0000313" key="5">
    <source>
        <dbReference type="EMBL" id="KNB01441.1"/>
    </source>
</evidence>
<accession>A0A0J9UT12</accession>
<evidence type="ECO:0000313" key="6">
    <source>
        <dbReference type="Proteomes" id="UP000009097"/>
    </source>
</evidence>
<evidence type="ECO:0000259" key="4">
    <source>
        <dbReference type="PROSITE" id="PS50011"/>
    </source>
</evidence>
<dbReference type="SUPFAM" id="SSF56112">
    <property type="entry name" value="Protein kinase-like (PK-like)"/>
    <property type="match status" value="1"/>
</dbReference>
<feature type="binding site" evidence="3">
    <location>
        <position position="114"/>
    </location>
    <ligand>
        <name>ATP</name>
        <dbReference type="ChEBI" id="CHEBI:30616"/>
    </ligand>
</feature>
<dbReference type="RefSeq" id="XP_018239486.1">
    <property type="nucleotide sequence ID" value="XM_018382713.1"/>
</dbReference>
<dbReference type="VEuPathDB" id="FungiDB:FOXG_04685"/>
<sequence>MRPMISYASGWKMPLEGFADMPEPQGGHDRHLVSNHNEETRNKDVEQSVEHMARAVAHAVLASEKRGWRDPLATLVERYGKCQEVVGRGKFGSVFVLRRKKDVGAGKELYAVKKFQRQPKETERMCIRWSTAEFCISSALLHPNVISTLDLLKDKKGNYCGIMEFCSGGDLHNLGRLVGRLKWQEGDCFFKQMMRGVEYIYEMGEGHLDLNPKDLLLTGNGLLKISNFGHSECVRLGWESDIHMVSEIRGPDPYTAPK</sequence>
<dbReference type="GO" id="GO:0010506">
    <property type="term" value="P:regulation of autophagy"/>
    <property type="evidence" value="ECO:0007669"/>
    <property type="project" value="InterPro"/>
</dbReference>
<organism evidence="5 6">
    <name type="scientific">Fusarium oxysporum f. sp. lycopersici (strain 4287 / CBS 123668 / FGSC 9935 / NRRL 34936)</name>
    <name type="common">Fusarium vascular wilt of tomato</name>
    <dbReference type="NCBI Taxonomy" id="426428"/>
    <lineage>
        <taxon>Eukaryota</taxon>
        <taxon>Fungi</taxon>
        <taxon>Dikarya</taxon>
        <taxon>Ascomycota</taxon>
        <taxon>Pezizomycotina</taxon>
        <taxon>Sordariomycetes</taxon>
        <taxon>Hypocreomycetidae</taxon>
        <taxon>Hypocreales</taxon>
        <taxon>Nectriaceae</taxon>
        <taxon>Fusarium</taxon>
        <taxon>Fusarium oxysporum species complex</taxon>
    </lineage>
</organism>
<reference evidence="5" key="2">
    <citation type="journal article" date="2010" name="Nature">
        <title>Comparative genomics reveals mobile pathogenicity chromosomes in Fusarium.</title>
        <authorList>
            <person name="Ma L.J."/>
            <person name="van der Does H.C."/>
            <person name="Borkovich K.A."/>
            <person name="Coleman J.J."/>
            <person name="Daboussi M.J."/>
            <person name="Di Pietro A."/>
            <person name="Dufresne M."/>
            <person name="Freitag M."/>
            <person name="Grabherr M."/>
            <person name="Henrissat B."/>
            <person name="Houterman P.M."/>
            <person name="Kang S."/>
            <person name="Shim W.B."/>
            <person name="Woloshuk C."/>
            <person name="Xie X."/>
            <person name="Xu J.R."/>
            <person name="Antoniw J."/>
            <person name="Baker S.E."/>
            <person name="Bluhm B.H."/>
            <person name="Breakspear A."/>
            <person name="Brown D.W."/>
            <person name="Butchko R.A."/>
            <person name="Chapman S."/>
            <person name="Coulson R."/>
            <person name="Coutinho P.M."/>
            <person name="Danchin E.G."/>
            <person name="Diener A."/>
            <person name="Gale L.R."/>
            <person name="Gardiner D.M."/>
            <person name="Goff S."/>
            <person name="Hammond-Kosack K.E."/>
            <person name="Hilburn K."/>
            <person name="Hua-Van A."/>
            <person name="Jonkers W."/>
            <person name="Kazan K."/>
            <person name="Kodira C.D."/>
            <person name="Koehrsen M."/>
            <person name="Kumar L."/>
            <person name="Lee Y.H."/>
            <person name="Li L."/>
            <person name="Manners J.M."/>
            <person name="Miranda-Saavedra D."/>
            <person name="Mukherjee M."/>
            <person name="Park G."/>
            <person name="Park J."/>
            <person name="Park S.Y."/>
            <person name="Proctor R.H."/>
            <person name="Regev A."/>
            <person name="Ruiz-Roldan M.C."/>
            <person name="Sain D."/>
            <person name="Sakthikumar S."/>
            <person name="Sykes S."/>
            <person name="Schwartz D.C."/>
            <person name="Turgeon B.G."/>
            <person name="Wapinski I."/>
            <person name="Yoder O."/>
            <person name="Young S."/>
            <person name="Zeng Q."/>
            <person name="Zhou S."/>
            <person name="Galagan J."/>
            <person name="Cuomo C.A."/>
            <person name="Kistler H.C."/>
            <person name="Rep M."/>
        </authorList>
    </citation>
    <scope>NUCLEOTIDE SEQUENCE [LARGE SCALE GENOMIC DNA]</scope>
    <source>
        <strain evidence="5">4287</strain>
    </source>
</reference>
<dbReference type="SMART" id="SM00220">
    <property type="entry name" value="S_TKc"/>
    <property type="match status" value="1"/>
</dbReference>
<dbReference type="Proteomes" id="UP000009097">
    <property type="component" value="Unassembled WGS sequence"/>
</dbReference>
<dbReference type="Gene3D" id="1.10.510.10">
    <property type="entry name" value="Transferase(Phosphotransferase) domain 1"/>
    <property type="match status" value="1"/>
</dbReference>
<dbReference type="KEGG" id="fox:FOXG_04685"/>
<evidence type="ECO:0000256" key="2">
    <source>
        <dbReference type="ARBA" id="ARBA00030237"/>
    </source>
</evidence>
<dbReference type="PROSITE" id="PS00107">
    <property type="entry name" value="PROTEIN_KINASE_ATP"/>
    <property type="match status" value="1"/>
</dbReference>
<dbReference type="GO" id="GO:0004674">
    <property type="term" value="F:protein serine/threonine kinase activity"/>
    <property type="evidence" value="ECO:0007669"/>
    <property type="project" value="InterPro"/>
</dbReference>
<dbReference type="InterPro" id="IPR011009">
    <property type="entry name" value="Kinase-like_dom_sf"/>
</dbReference>
<dbReference type="Pfam" id="PF00069">
    <property type="entry name" value="Pkinase"/>
    <property type="match status" value="1"/>
</dbReference>
<protein>
    <recommendedName>
        <fullName evidence="2">Autophagy-related protein 1</fullName>
    </recommendedName>
</protein>
<evidence type="ECO:0000256" key="1">
    <source>
        <dbReference type="ARBA" id="ARBA00004623"/>
    </source>
</evidence>
<proteinExistence type="predicted"/>
<dbReference type="GO" id="GO:0005524">
    <property type="term" value="F:ATP binding"/>
    <property type="evidence" value="ECO:0007669"/>
    <property type="project" value="UniProtKB-UniRule"/>
</dbReference>
<dbReference type="PANTHER" id="PTHR24348">
    <property type="entry name" value="SERINE/THREONINE-PROTEIN KINASE UNC-51-RELATED"/>
    <property type="match status" value="1"/>
</dbReference>
<feature type="domain" description="Protein kinase" evidence="4">
    <location>
        <begin position="80"/>
        <end position="258"/>
    </location>
</feature>
<dbReference type="AlphaFoldDB" id="A0A0J9UT12"/>
<keyword evidence="3" id="KW-0067">ATP-binding</keyword>
<dbReference type="InterPro" id="IPR017441">
    <property type="entry name" value="Protein_kinase_ATP_BS"/>
</dbReference>
<name>A0A0J9UT12_FUSO4</name>